<feature type="transmembrane region" description="Helical" evidence="1">
    <location>
        <begin position="20"/>
        <end position="36"/>
    </location>
</feature>
<dbReference type="RefSeq" id="WP_158016393.1">
    <property type="nucleotide sequence ID" value="NZ_LTDM01000008.1"/>
</dbReference>
<dbReference type="AlphaFoldDB" id="A0A1U7M7V1"/>
<evidence type="ECO:0000313" key="2">
    <source>
        <dbReference type="EMBL" id="OLS03392.1"/>
    </source>
</evidence>
<accession>A0A1U7M7V1</accession>
<keyword evidence="1" id="KW-0472">Membrane</keyword>
<reference evidence="2 3" key="1">
    <citation type="submission" date="2016-02" db="EMBL/GenBank/DDBJ databases">
        <title>Genome sequence of Tissierella creatinophila DSM 6911.</title>
        <authorList>
            <person name="Poehlein A."/>
            <person name="Daniel R."/>
        </authorList>
    </citation>
    <scope>NUCLEOTIDE SEQUENCE [LARGE SCALE GENOMIC DNA]</scope>
    <source>
        <strain evidence="2 3">DSM 6911</strain>
    </source>
</reference>
<dbReference type="EMBL" id="LTDM01000008">
    <property type="protein sequence ID" value="OLS03392.1"/>
    <property type="molecule type" value="Genomic_DNA"/>
</dbReference>
<dbReference type="Proteomes" id="UP000186112">
    <property type="component" value="Unassembled WGS sequence"/>
</dbReference>
<gene>
    <name evidence="2" type="ORF">TICRE_06220</name>
</gene>
<protein>
    <submittedName>
        <fullName evidence="2">Uncharacterized protein</fullName>
    </submittedName>
</protein>
<proteinExistence type="predicted"/>
<keyword evidence="3" id="KW-1185">Reference proteome</keyword>
<evidence type="ECO:0000256" key="1">
    <source>
        <dbReference type="SAM" id="Phobius"/>
    </source>
</evidence>
<keyword evidence="1" id="KW-0812">Transmembrane</keyword>
<evidence type="ECO:0000313" key="3">
    <source>
        <dbReference type="Proteomes" id="UP000186112"/>
    </source>
</evidence>
<name>A0A1U7M7V1_TISCR</name>
<sequence>MGKNKRLRKLGRKKKAKRFVIIWMVFLMLVGLYIVNSEIQRKNYLENSNLFKLEIEDRAINFLGKKYYLDLNFFSKYLP</sequence>
<organism evidence="2 3">
    <name type="scientific">Tissierella creatinophila DSM 6911</name>
    <dbReference type="NCBI Taxonomy" id="1123403"/>
    <lineage>
        <taxon>Bacteria</taxon>
        <taxon>Bacillati</taxon>
        <taxon>Bacillota</taxon>
        <taxon>Tissierellia</taxon>
        <taxon>Tissierellales</taxon>
        <taxon>Tissierellaceae</taxon>
        <taxon>Tissierella</taxon>
    </lineage>
</organism>
<comment type="caution">
    <text evidence="2">The sequence shown here is derived from an EMBL/GenBank/DDBJ whole genome shotgun (WGS) entry which is preliminary data.</text>
</comment>
<keyword evidence="1" id="KW-1133">Transmembrane helix</keyword>